<evidence type="ECO:0000256" key="9">
    <source>
        <dbReference type="ARBA" id="ARBA00023002"/>
    </source>
</evidence>
<evidence type="ECO:0000259" key="18">
    <source>
        <dbReference type="PROSITE" id="PS50255"/>
    </source>
</evidence>
<comment type="subcellular location">
    <subcellularLocation>
        <location evidence="3">Mitochondrion intermembrane space</location>
    </subcellularLocation>
</comment>
<dbReference type="PANTHER" id="PTHR10578:SF101">
    <property type="entry name" value="L-LACTATE DEHYDROGENASE (CYTOCHROME B2)"/>
    <property type="match status" value="1"/>
</dbReference>
<dbReference type="CDD" id="cd02922">
    <property type="entry name" value="FCB2_FMN"/>
    <property type="match status" value="1"/>
</dbReference>
<gene>
    <name evidence="20" type="primary">CYB2_4</name>
    <name evidence="20" type="ORF">EHS25_002571</name>
</gene>
<evidence type="ECO:0000256" key="2">
    <source>
        <dbReference type="ARBA" id="ARBA00001970"/>
    </source>
</evidence>
<comment type="catalytic activity">
    <reaction evidence="12">
        <text>(S)-lactate + 2 Fe(III)-[cytochrome c] = 2 Fe(II)-[cytochrome c] + pyruvate + 2 H(+)</text>
        <dbReference type="Rhea" id="RHEA:19909"/>
        <dbReference type="Rhea" id="RHEA-COMP:10350"/>
        <dbReference type="Rhea" id="RHEA-COMP:14399"/>
        <dbReference type="ChEBI" id="CHEBI:15361"/>
        <dbReference type="ChEBI" id="CHEBI:15378"/>
        <dbReference type="ChEBI" id="CHEBI:16651"/>
        <dbReference type="ChEBI" id="CHEBI:29033"/>
        <dbReference type="ChEBI" id="CHEBI:29034"/>
        <dbReference type="EC" id="1.1.2.3"/>
    </reaction>
    <physiologicalReaction direction="left-to-right" evidence="12">
        <dbReference type="Rhea" id="RHEA:19910"/>
    </physiologicalReaction>
</comment>
<evidence type="ECO:0000313" key="21">
    <source>
        <dbReference type="Proteomes" id="UP000279259"/>
    </source>
</evidence>
<keyword evidence="11" id="KW-0496">Mitochondrion</keyword>
<keyword evidence="5" id="KW-0349">Heme</keyword>
<organism evidence="20 21">
    <name type="scientific">Saitozyma podzolica</name>
    <dbReference type="NCBI Taxonomy" id="1890683"/>
    <lineage>
        <taxon>Eukaryota</taxon>
        <taxon>Fungi</taxon>
        <taxon>Dikarya</taxon>
        <taxon>Basidiomycota</taxon>
        <taxon>Agaricomycotina</taxon>
        <taxon>Tremellomycetes</taxon>
        <taxon>Tremellales</taxon>
        <taxon>Trimorphomycetaceae</taxon>
        <taxon>Saitozyma</taxon>
    </lineage>
</organism>
<comment type="similarity">
    <text evidence="13">In the C-terminal section; belongs to the FMN-dependent alpha-hydroxy acid dehydrogenase family.</text>
</comment>
<keyword evidence="9" id="KW-0560">Oxidoreductase</keyword>
<evidence type="ECO:0000256" key="1">
    <source>
        <dbReference type="ARBA" id="ARBA00001917"/>
    </source>
</evidence>
<dbReference type="SMART" id="SM01117">
    <property type="entry name" value="Cyt-b5"/>
    <property type="match status" value="1"/>
</dbReference>
<dbReference type="InterPro" id="IPR037458">
    <property type="entry name" value="L-MDH/L-LDH_FMN-bd"/>
</dbReference>
<dbReference type="FunFam" id="3.20.20.70:FF:000062">
    <property type="entry name" value="Cytochrome b2, mitochondrial, putative"/>
    <property type="match status" value="1"/>
</dbReference>
<reference evidence="20 21" key="1">
    <citation type="submission" date="2018-11" db="EMBL/GenBank/DDBJ databases">
        <title>Genome sequence of Saitozyma podzolica DSM 27192.</title>
        <authorList>
            <person name="Aliyu H."/>
            <person name="Gorte O."/>
            <person name="Ochsenreither K."/>
        </authorList>
    </citation>
    <scope>NUCLEOTIDE SEQUENCE [LARGE SCALE GENOMIC DNA]</scope>
    <source>
        <strain evidence="20 21">DSM 27192</strain>
    </source>
</reference>
<evidence type="ECO:0000256" key="10">
    <source>
        <dbReference type="ARBA" id="ARBA00023004"/>
    </source>
</evidence>
<dbReference type="EC" id="1.1.2.3" evidence="15"/>
<evidence type="ECO:0000256" key="7">
    <source>
        <dbReference type="ARBA" id="ARBA00022643"/>
    </source>
</evidence>
<dbReference type="AlphaFoldDB" id="A0A427YCK9"/>
<dbReference type="EMBL" id="RSCD01000015">
    <property type="protein sequence ID" value="RSH88909.1"/>
    <property type="molecule type" value="Genomic_DNA"/>
</dbReference>
<feature type="domain" description="FMN hydroxy acid dehydrogenase" evidence="19">
    <location>
        <begin position="213"/>
        <end position="589"/>
    </location>
</feature>
<dbReference type="Gene3D" id="3.10.120.10">
    <property type="entry name" value="Cytochrome b5-like heme/steroid binding domain"/>
    <property type="match status" value="1"/>
</dbReference>
<dbReference type="PROSITE" id="PS51349">
    <property type="entry name" value="FMN_HYDROXY_ACID_DH_2"/>
    <property type="match status" value="1"/>
</dbReference>
<dbReference type="SUPFAM" id="SSF51395">
    <property type="entry name" value="FMN-linked oxidoreductases"/>
    <property type="match status" value="1"/>
</dbReference>
<dbReference type="InterPro" id="IPR013785">
    <property type="entry name" value="Aldolase_TIM"/>
</dbReference>
<evidence type="ECO:0000259" key="19">
    <source>
        <dbReference type="PROSITE" id="PS51349"/>
    </source>
</evidence>
<dbReference type="Gene3D" id="3.20.20.70">
    <property type="entry name" value="Aldolase class I"/>
    <property type="match status" value="1"/>
</dbReference>
<comment type="similarity">
    <text evidence="14">In the N-terminal section; belongs to the cytochrome b5 family.</text>
</comment>
<dbReference type="PROSITE" id="PS50255">
    <property type="entry name" value="CYTOCHROME_B5_2"/>
    <property type="match status" value="1"/>
</dbReference>
<evidence type="ECO:0000256" key="11">
    <source>
        <dbReference type="ARBA" id="ARBA00023128"/>
    </source>
</evidence>
<evidence type="ECO:0000256" key="8">
    <source>
        <dbReference type="ARBA" id="ARBA00022723"/>
    </source>
</evidence>
<dbReference type="GO" id="GO:0046872">
    <property type="term" value="F:metal ion binding"/>
    <property type="evidence" value="ECO:0007669"/>
    <property type="project" value="UniProtKB-KW"/>
</dbReference>
<feature type="compositionally biased region" description="Low complexity" evidence="17">
    <location>
        <begin position="46"/>
        <end position="58"/>
    </location>
</feature>
<keyword evidence="8" id="KW-0479">Metal-binding</keyword>
<evidence type="ECO:0000256" key="17">
    <source>
        <dbReference type="SAM" id="MobiDB-lite"/>
    </source>
</evidence>
<evidence type="ECO:0000256" key="16">
    <source>
        <dbReference type="ARBA" id="ARBA00068515"/>
    </source>
</evidence>
<name>A0A427YCK9_9TREE</name>
<dbReference type="GO" id="GO:0020037">
    <property type="term" value="F:heme binding"/>
    <property type="evidence" value="ECO:0007669"/>
    <property type="project" value="InterPro"/>
</dbReference>
<dbReference type="InterPro" id="IPR018506">
    <property type="entry name" value="Cyt_B5_heme-BS"/>
</dbReference>
<feature type="compositionally biased region" description="Polar residues" evidence="17">
    <location>
        <begin position="660"/>
        <end position="669"/>
    </location>
</feature>
<dbReference type="Proteomes" id="UP000279259">
    <property type="component" value="Unassembled WGS sequence"/>
</dbReference>
<evidence type="ECO:0000313" key="20">
    <source>
        <dbReference type="EMBL" id="RSH88909.1"/>
    </source>
</evidence>
<dbReference type="STRING" id="1890683.A0A427YCK9"/>
<proteinExistence type="inferred from homology"/>
<dbReference type="Pfam" id="PF01070">
    <property type="entry name" value="FMN_dh"/>
    <property type="match status" value="1"/>
</dbReference>
<feature type="region of interest" description="Disordered" evidence="17">
    <location>
        <begin position="38"/>
        <end position="66"/>
    </location>
</feature>
<feature type="region of interest" description="Disordered" evidence="17">
    <location>
        <begin position="385"/>
        <end position="416"/>
    </location>
</feature>
<evidence type="ECO:0000256" key="3">
    <source>
        <dbReference type="ARBA" id="ARBA00004569"/>
    </source>
</evidence>
<feature type="region of interest" description="Disordered" evidence="17">
    <location>
        <begin position="650"/>
        <end position="706"/>
    </location>
</feature>
<dbReference type="GO" id="GO:0006089">
    <property type="term" value="P:lactate metabolic process"/>
    <property type="evidence" value="ECO:0007669"/>
    <property type="project" value="TreeGrafter"/>
</dbReference>
<dbReference type="GO" id="GO:0004460">
    <property type="term" value="F:L-lactate dehydrogenase (cytochrome) activity"/>
    <property type="evidence" value="ECO:0007669"/>
    <property type="project" value="UniProtKB-EC"/>
</dbReference>
<feature type="domain" description="Cytochrome b5 heme-binding" evidence="18">
    <location>
        <begin position="110"/>
        <end position="186"/>
    </location>
</feature>
<dbReference type="PANTHER" id="PTHR10578">
    <property type="entry name" value="S -2-HYDROXY-ACID OXIDASE-RELATED"/>
    <property type="match status" value="1"/>
</dbReference>
<keyword evidence="6" id="KW-0285">Flavoprotein</keyword>
<protein>
    <recommendedName>
        <fullName evidence="16">L-lactate dehydrogenase (cytochrome)</fullName>
        <ecNumber evidence="15">1.1.2.3</ecNumber>
    </recommendedName>
</protein>
<evidence type="ECO:0000256" key="12">
    <source>
        <dbReference type="ARBA" id="ARBA00052399"/>
    </source>
</evidence>
<dbReference type="PRINTS" id="PR00363">
    <property type="entry name" value="CYTOCHROMEB5"/>
</dbReference>
<dbReference type="SUPFAM" id="SSF55856">
    <property type="entry name" value="Cytochrome b5-like heme/steroid binding domain"/>
    <property type="match status" value="1"/>
</dbReference>
<evidence type="ECO:0000256" key="13">
    <source>
        <dbReference type="ARBA" id="ARBA00061137"/>
    </source>
</evidence>
<accession>A0A427YCK9</accession>
<comment type="subunit">
    <text evidence="4">Homotetramer.</text>
</comment>
<keyword evidence="21" id="KW-1185">Reference proteome</keyword>
<sequence>MLRPSLSALTGPATRHSGQWFAESSRAFQRDLARLHGARRHHMRLSPTTTTSSSSSSPHSGAAPRRTTAAMLGLGVAAVTVYAQWMKQDLLLDEDAHSSASAMVKQPSGQDLIPYEEVQRHATKDECWVIINGSVYDVTDFLERHPGGEAAILAMAGSDVSEVFNSLHPSDAIQLLPPEAHLGAVDPSTLPARTEGIPKAEERRRMDAREEMPAAEDMLLVQDFEEWAQRVLSGTAWSYYRSAADEEHKNRHAFQRYFLRPRILRDMTHGSLNTTVLGIPTSMPLFISPAAMAKLGHPLGEVNLTRAAGDCGVVQAISSNASCSLDEMFGAAARGQPLIFQLYLNKDRSASEALIKRVDKLGAKAIMFTVDVCWASKRTLDVRAKSSAKPSRPVSPSASSATATPTATPAAMASATAPPSAAPAGIAEAIGGYQDRNLTWEDISFIRKHTKLPIIVKGVQSLEDVVQCVENGVEGVILSNHGGRQADYAPAPIDILYEIRCYRPDLFAKIEIMIDGGIRTGADVVKALALGAKAVGIGRPILYANGTHGEEGVRRVLEIFREEITNTMRNCGVSRVEDLRPEMCSYSHGITTTHYPLHRRTNMPRRAPPSTIVVLPSHIPTPRTSPCAPISLISMLPTLPLRNPHTSITSRFLGLGPKPNDNSSGCSEVQTPPRPQTHPPRGQRFSISLGTPKPEPEAEPNQLGHF</sequence>
<dbReference type="InterPro" id="IPR008259">
    <property type="entry name" value="FMN_hydac_DH_AS"/>
</dbReference>
<evidence type="ECO:0000256" key="14">
    <source>
        <dbReference type="ARBA" id="ARBA00061589"/>
    </source>
</evidence>
<dbReference type="GO" id="GO:0005758">
    <property type="term" value="C:mitochondrial intermembrane space"/>
    <property type="evidence" value="ECO:0007669"/>
    <property type="project" value="UniProtKB-SubCell"/>
</dbReference>
<dbReference type="InterPro" id="IPR037396">
    <property type="entry name" value="FMN_HAD"/>
</dbReference>
<dbReference type="PROSITE" id="PS00191">
    <property type="entry name" value="CYTOCHROME_B5_1"/>
    <property type="match status" value="1"/>
</dbReference>
<keyword evidence="10" id="KW-0408">Iron</keyword>
<evidence type="ECO:0000256" key="5">
    <source>
        <dbReference type="ARBA" id="ARBA00022617"/>
    </source>
</evidence>
<dbReference type="InterPro" id="IPR001199">
    <property type="entry name" value="Cyt_B5-like_heme/steroid-bd"/>
</dbReference>
<keyword evidence="7" id="KW-0288">FMN</keyword>
<dbReference type="InterPro" id="IPR000262">
    <property type="entry name" value="FMN-dep_DH"/>
</dbReference>
<dbReference type="InterPro" id="IPR036400">
    <property type="entry name" value="Cyt_B5-like_heme/steroid_sf"/>
</dbReference>
<dbReference type="PROSITE" id="PS00557">
    <property type="entry name" value="FMN_HYDROXY_ACID_DH_1"/>
    <property type="match status" value="1"/>
</dbReference>
<comment type="caution">
    <text evidence="20">The sequence shown here is derived from an EMBL/GenBank/DDBJ whole genome shotgun (WGS) entry which is preliminary data.</text>
</comment>
<comment type="cofactor">
    <cofactor evidence="1">
        <name>FMN</name>
        <dbReference type="ChEBI" id="CHEBI:58210"/>
    </cofactor>
</comment>
<dbReference type="OrthoDB" id="1925334at2759"/>
<comment type="cofactor">
    <cofactor evidence="2">
        <name>heme b</name>
        <dbReference type="ChEBI" id="CHEBI:60344"/>
    </cofactor>
</comment>
<evidence type="ECO:0000256" key="6">
    <source>
        <dbReference type="ARBA" id="ARBA00022630"/>
    </source>
</evidence>
<dbReference type="Pfam" id="PF00173">
    <property type="entry name" value="Cyt-b5"/>
    <property type="match status" value="1"/>
</dbReference>
<evidence type="ECO:0000256" key="4">
    <source>
        <dbReference type="ARBA" id="ARBA00011881"/>
    </source>
</evidence>
<evidence type="ECO:0000256" key="15">
    <source>
        <dbReference type="ARBA" id="ARBA00066458"/>
    </source>
</evidence>